<evidence type="ECO:0000313" key="3">
    <source>
        <dbReference type="Proteomes" id="UP000831327"/>
    </source>
</evidence>
<name>A0ABM7YAJ9_9PROT</name>
<feature type="region of interest" description="Disordered" evidence="1">
    <location>
        <begin position="41"/>
        <end position="61"/>
    </location>
</feature>
<protein>
    <submittedName>
        <fullName evidence="2">Uncharacterized protein</fullName>
    </submittedName>
</protein>
<proteinExistence type="predicted"/>
<dbReference type="EMBL" id="AP025637">
    <property type="protein sequence ID" value="BDG75050.1"/>
    <property type="molecule type" value="Genomic_DNA"/>
</dbReference>
<sequence length="61" mass="6491">MSIRRDLLMRTSLLRLPDLAALRAAAVVSGRPAVLAPVVAARQAPPPRRRPARKAATPAQA</sequence>
<dbReference type="Proteomes" id="UP000831327">
    <property type="component" value="Chromosome"/>
</dbReference>
<reference evidence="2 3" key="1">
    <citation type="journal article" date="2016" name="Microbes Environ.">
        <title>Phylogenetically diverse aerobic anoxygenic phototrophic bacteria isolated from epilithic biofilms in Tama river, Japan.</title>
        <authorList>
            <person name="Hirose S."/>
            <person name="Matsuura K."/>
            <person name="Haruta S."/>
        </authorList>
    </citation>
    <scope>NUCLEOTIDE SEQUENCE [LARGE SCALE GENOMIC DNA]</scope>
    <source>
        <strain evidence="2 3">S08</strain>
    </source>
</reference>
<keyword evidence="3" id="KW-1185">Reference proteome</keyword>
<accession>A0ABM7YAJ9</accession>
<gene>
    <name evidence="2" type="ORF">Rmf_49790</name>
</gene>
<evidence type="ECO:0000256" key="1">
    <source>
        <dbReference type="SAM" id="MobiDB-lite"/>
    </source>
</evidence>
<organism evidence="2 3">
    <name type="scientific">Roseomonas fluvialis</name>
    <dbReference type="NCBI Taxonomy" id="1750527"/>
    <lineage>
        <taxon>Bacteria</taxon>
        <taxon>Pseudomonadati</taxon>
        <taxon>Pseudomonadota</taxon>
        <taxon>Alphaproteobacteria</taxon>
        <taxon>Acetobacterales</taxon>
        <taxon>Roseomonadaceae</taxon>
        <taxon>Roseomonas</taxon>
    </lineage>
</organism>
<dbReference type="RefSeq" id="WP_244457144.1">
    <property type="nucleotide sequence ID" value="NZ_AP025637.1"/>
</dbReference>
<evidence type="ECO:0000313" key="2">
    <source>
        <dbReference type="EMBL" id="BDG75050.1"/>
    </source>
</evidence>